<dbReference type="AlphaFoldDB" id="A0A8H4X1P8"/>
<evidence type="ECO:0000313" key="2">
    <source>
        <dbReference type="Proteomes" id="UP000604273"/>
    </source>
</evidence>
<protein>
    <recommendedName>
        <fullName evidence="3">Fungal N-terminal domain-containing protein</fullName>
    </recommendedName>
</protein>
<reference evidence="1" key="1">
    <citation type="journal article" date="2020" name="BMC Genomics">
        <title>Correction to: Identification and distribution of gene clusters required for synthesis of sphingolipid metabolism inhibitors in diverse species of the filamentous fungus Fusarium.</title>
        <authorList>
            <person name="Kim H.S."/>
            <person name="Lohmar J.M."/>
            <person name="Busman M."/>
            <person name="Brown D.W."/>
            <person name="Naumann T.A."/>
            <person name="Divon H.H."/>
            <person name="Lysoe E."/>
            <person name="Uhlig S."/>
            <person name="Proctor R.H."/>
        </authorList>
    </citation>
    <scope>NUCLEOTIDE SEQUENCE</scope>
    <source>
        <strain evidence="1">NRRL 45417</strain>
    </source>
</reference>
<evidence type="ECO:0008006" key="3">
    <source>
        <dbReference type="Google" id="ProtNLM"/>
    </source>
</evidence>
<gene>
    <name evidence="1" type="ORF">FGADI_2080</name>
</gene>
<dbReference type="OrthoDB" id="524326at2759"/>
<comment type="caution">
    <text evidence="1">The sequence shown here is derived from an EMBL/GenBank/DDBJ whole genome shotgun (WGS) entry which is preliminary data.</text>
</comment>
<proteinExistence type="predicted"/>
<dbReference type="EMBL" id="JABFAI010000044">
    <property type="protein sequence ID" value="KAF4958878.1"/>
    <property type="molecule type" value="Genomic_DNA"/>
</dbReference>
<sequence length="556" mass="61871">MDGLSVAASCIAVIQAADQTYRIISQFVRDCSDARSDLTAVSQELSTLTRTLAQLKDLVPDDSDSAGSDLTNNTKRDIRDIVASCLVVAGEIKDVLSGHEGRLAALSWATRGKRKVLTSKVLLQTNRRALSLAVDTITLATAQNIRQDTTNILDDTTHIRGDIHELMARIRNLEVMVADKDPNDPRTYVLMRYLNDLSSVAGSVFDMSSRPATPESNASEYMLIDVISGEVIDVDPKPPRFSLTNFTFIIETLKVEILTTDASLFLASVKTAAGRYWMLGDRNTSEWTRQMGSPDPVTPCCILSLSQHSALFIQQAGSDGASVLKVIKVSSPGGKSKLVCKGVFLPQSNEVDKGLFTFSRMDHTVTAIQHTQRSAVLYTWRLHEDWFTDTDLTRQVQKPSKLLLPAYDGKEEIAILGLVPGSSVRVLALKFLSDTKSEDIQITGRVLSSDNSHPQQPYKPAQERTAYSYSRTSLMGEAKLSEDRKVIQVKSEVDYGVFLWKVGSPHSIPLSAEKPDDRIILSPNFDHWVAMRKDKRSRDKEPRIYLQTFYLRWPEK</sequence>
<evidence type="ECO:0000313" key="1">
    <source>
        <dbReference type="EMBL" id="KAF4958878.1"/>
    </source>
</evidence>
<reference evidence="1" key="2">
    <citation type="submission" date="2020-05" db="EMBL/GenBank/DDBJ databases">
        <authorList>
            <person name="Kim H.-S."/>
            <person name="Proctor R.H."/>
            <person name="Brown D.W."/>
        </authorList>
    </citation>
    <scope>NUCLEOTIDE SEQUENCE</scope>
    <source>
        <strain evidence="1">NRRL 45417</strain>
    </source>
</reference>
<keyword evidence="2" id="KW-1185">Reference proteome</keyword>
<accession>A0A8H4X1P8</accession>
<name>A0A8H4X1P8_9HYPO</name>
<dbReference type="Proteomes" id="UP000604273">
    <property type="component" value="Unassembled WGS sequence"/>
</dbReference>
<organism evidence="1 2">
    <name type="scientific">Fusarium gaditjirri</name>
    <dbReference type="NCBI Taxonomy" id="282569"/>
    <lineage>
        <taxon>Eukaryota</taxon>
        <taxon>Fungi</taxon>
        <taxon>Dikarya</taxon>
        <taxon>Ascomycota</taxon>
        <taxon>Pezizomycotina</taxon>
        <taxon>Sordariomycetes</taxon>
        <taxon>Hypocreomycetidae</taxon>
        <taxon>Hypocreales</taxon>
        <taxon>Nectriaceae</taxon>
        <taxon>Fusarium</taxon>
        <taxon>Fusarium nisikadoi species complex</taxon>
    </lineage>
</organism>